<keyword evidence="3" id="KW-0863">Zinc-finger</keyword>
<dbReference type="AlphaFoldDB" id="A0A1B6EVJ6"/>
<evidence type="ECO:0000256" key="1">
    <source>
        <dbReference type="ARBA" id="ARBA00004906"/>
    </source>
</evidence>
<dbReference type="PANTHER" id="PTHR22770">
    <property type="entry name" value="UBIQUITIN CONJUGATING ENZYME 7 INTERACTING PROTEIN-RELATED"/>
    <property type="match status" value="1"/>
</dbReference>
<evidence type="ECO:0000256" key="4">
    <source>
        <dbReference type="ARBA" id="ARBA00022786"/>
    </source>
</evidence>
<evidence type="ECO:0000313" key="6">
    <source>
        <dbReference type="EMBL" id="JAS42016.1"/>
    </source>
</evidence>
<dbReference type="PANTHER" id="PTHR22770:SF47">
    <property type="entry name" value="E3 UBIQUITIN-PROTEIN LIGASE RNF216"/>
    <property type="match status" value="1"/>
</dbReference>
<name>A0A1B6EVJ6_9HEMI</name>
<gene>
    <name evidence="6" type="ORF">g.12673</name>
</gene>
<accession>A0A1B6EVJ6</accession>
<dbReference type="InterPro" id="IPR051628">
    <property type="entry name" value="LUBAC_E3_Ligases"/>
</dbReference>
<protein>
    <recommendedName>
        <fullName evidence="7">IBR domain-containing protein</fullName>
    </recommendedName>
</protein>
<dbReference type="GO" id="GO:0008270">
    <property type="term" value="F:zinc ion binding"/>
    <property type="evidence" value="ECO:0007669"/>
    <property type="project" value="UniProtKB-KW"/>
</dbReference>
<dbReference type="Gene3D" id="1.20.120.1750">
    <property type="match status" value="1"/>
</dbReference>
<dbReference type="Pfam" id="PF26200">
    <property type="entry name" value="Rcat_RNF216"/>
    <property type="match status" value="1"/>
</dbReference>
<evidence type="ECO:0000256" key="3">
    <source>
        <dbReference type="ARBA" id="ARBA00022771"/>
    </source>
</evidence>
<reference evidence="6" key="1">
    <citation type="submission" date="2015-11" db="EMBL/GenBank/DDBJ databases">
        <title>De novo transcriptome assembly of four potential Pierce s Disease insect vectors from Arizona vineyards.</title>
        <authorList>
            <person name="Tassone E.E."/>
        </authorList>
    </citation>
    <scope>NUCLEOTIDE SEQUENCE</scope>
</reference>
<evidence type="ECO:0000256" key="2">
    <source>
        <dbReference type="ARBA" id="ARBA00022723"/>
    </source>
</evidence>
<evidence type="ECO:0008006" key="7">
    <source>
        <dbReference type="Google" id="ProtNLM"/>
    </source>
</evidence>
<sequence length="182" mass="20408">KFQNIFFQNLPIPAMEMPPLQNLSLNGGEPGCKSTFESEQGSKNKSLKKSLFKSSAKVNKKALKRKSDRLIQAKNEQMEKMARLMIEESMSHAVIRKCWLCRNRFVKESGCNAVRCVCGGVTCYYCGGAISPRLAASHMRCPTLTTSQEIEIEVLEAVEKTRQLLLQTHSNLTFKYDPSAIG</sequence>
<organism evidence="6">
    <name type="scientific">Cuerna arida</name>
    <dbReference type="NCBI Taxonomy" id="1464854"/>
    <lineage>
        <taxon>Eukaryota</taxon>
        <taxon>Metazoa</taxon>
        <taxon>Ecdysozoa</taxon>
        <taxon>Arthropoda</taxon>
        <taxon>Hexapoda</taxon>
        <taxon>Insecta</taxon>
        <taxon>Pterygota</taxon>
        <taxon>Neoptera</taxon>
        <taxon>Paraneoptera</taxon>
        <taxon>Hemiptera</taxon>
        <taxon>Auchenorrhyncha</taxon>
        <taxon>Membracoidea</taxon>
        <taxon>Cicadellidae</taxon>
        <taxon>Cicadellinae</taxon>
        <taxon>Proconiini</taxon>
        <taxon>Cuerna</taxon>
    </lineage>
</organism>
<feature type="non-terminal residue" evidence="6">
    <location>
        <position position="1"/>
    </location>
</feature>
<proteinExistence type="predicted"/>
<keyword evidence="2" id="KW-0479">Metal-binding</keyword>
<keyword evidence="5" id="KW-0862">Zinc</keyword>
<evidence type="ECO:0000256" key="5">
    <source>
        <dbReference type="ARBA" id="ARBA00022833"/>
    </source>
</evidence>
<keyword evidence="4" id="KW-0833">Ubl conjugation pathway</keyword>
<dbReference type="SUPFAM" id="SSF57850">
    <property type="entry name" value="RING/U-box"/>
    <property type="match status" value="1"/>
</dbReference>
<dbReference type="EMBL" id="GECZ01027753">
    <property type="protein sequence ID" value="JAS42016.1"/>
    <property type="molecule type" value="Transcribed_RNA"/>
</dbReference>
<comment type="pathway">
    <text evidence="1">Protein modification; protein ubiquitination.</text>
</comment>